<feature type="domain" description="Metallo-beta-lactamase" evidence="2">
    <location>
        <begin position="12"/>
        <end position="193"/>
    </location>
</feature>
<dbReference type="OrthoDB" id="9784009at2"/>
<dbReference type="Gene3D" id="3.60.15.10">
    <property type="entry name" value="Ribonuclease Z/Hydroxyacylglutathione hydrolase-like"/>
    <property type="match status" value="1"/>
</dbReference>
<dbReference type="GO" id="GO:0006749">
    <property type="term" value="P:glutathione metabolic process"/>
    <property type="evidence" value="ECO:0007669"/>
    <property type="project" value="InterPro"/>
</dbReference>
<evidence type="ECO:0000259" key="2">
    <source>
        <dbReference type="SMART" id="SM00849"/>
    </source>
</evidence>
<dbReference type="KEGG" id="lpil:LIP_3413"/>
<dbReference type="InterPro" id="IPR044528">
    <property type="entry name" value="POD-like_MBL-fold"/>
</dbReference>
<dbReference type="CDD" id="cd07724">
    <property type="entry name" value="POD-like_MBL-fold"/>
    <property type="match status" value="1"/>
</dbReference>
<keyword evidence="4" id="KW-1185">Reference proteome</keyword>
<dbReference type="GO" id="GO:0050313">
    <property type="term" value="F:sulfur dioxygenase activity"/>
    <property type="evidence" value="ECO:0007669"/>
    <property type="project" value="InterPro"/>
</dbReference>
<dbReference type="InterPro" id="IPR036866">
    <property type="entry name" value="RibonucZ/Hydroxyglut_hydro"/>
</dbReference>
<keyword evidence="1" id="KW-0479">Metal-binding</keyword>
<dbReference type="Proteomes" id="UP000065807">
    <property type="component" value="Chromosome"/>
</dbReference>
<dbReference type="GO" id="GO:0070813">
    <property type="term" value="P:hydrogen sulfide metabolic process"/>
    <property type="evidence" value="ECO:0007669"/>
    <property type="project" value="TreeGrafter"/>
</dbReference>
<organism evidence="3 4">
    <name type="scientific">Limnochorda pilosa</name>
    <dbReference type="NCBI Taxonomy" id="1555112"/>
    <lineage>
        <taxon>Bacteria</taxon>
        <taxon>Bacillati</taxon>
        <taxon>Bacillota</taxon>
        <taxon>Limnochordia</taxon>
        <taxon>Limnochordales</taxon>
        <taxon>Limnochordaceae</taxon>
        <taxon>Limnochorda</taxon>
    </lineage>
</organism>
<dbReference type="InterPro" id="IPR051682">
    <property type="entry name" value="Mito_Persulfide_Diox"/>
</dbReference>
<dbReference type="AlphaFoldDB" id="A0A0K2SQ29"/>
<dbReference type="Pfam" id="PF00753">
    <property type="entry name" value="Lactamase_B"/>
    <property type="match status" value="1"/>
</dbReference>
<accession>A0A0K2SQ29</accession>
<dbReference type="SUPFAM" id="SSF56281">
    <property type="entry name" value="Metallo-hydrolase/oxidoreductase"/>
    <property type="match status" value="1"/>
</dbReference>
<reference evidence="4" key="1">
    <citation type="submission" date="2015-07" db="EMBL/GenBank/DDBJ databases">
        <title>Complete genome sequence and phylogenetic analysis of Limnochorda pilosa.</title>
        <authorList>
            <person name="Watanabe M."/>
            <person name="Kojima H."/>
            <person name="Fukui M."/>
        </authorList>
    </citation>
    <scope>NUCLEOTIDE SEQUENCE [LARGE SCALE GENOMIC DNA]</scope>
    <source>
        <strain evidence="4">HC45</strain>
    </source>
</reference>
<sequence length="258" mass="28238">MIFRQIHYGPSGCASYFLGCPKAKEAVVVDPVAGVGMDEYLMEAADRGVTIRHVIDTHVHADHVSLGRELAEATGAAYYLGEHARGLVRFDFTPLADGQVLQVGAVQVKALYTPGHTPEHVCLLVTDTARSDEPWFVLTGDTLFVGDVARPDLLVGDRSLDVWDARERAEHLYESLTQRLLALPDHVEVYPGHFGGSACGGVNMSGKAASTLAYERRFNLALQQPDAERFAEFVVSTLKPLPHNYQNIKRRNLGLEAG</sequence>
<gene>
    <name evidence="3" type="ORF">LIP_3413</name>
</gene>
<proteinExistence type="predicted"/>
<dbReference type="InterPro" id="IPR001279">
    <property type="entry name" value="Metallo-B-lactamas"/>
</dbReference>
<dbReference type="RefSeq" id="WP_068140702.1">
    <property type="nucleotide sequence ID" value="NZ_AP014924.1"/>
</dbReference>
<dbReference type="STRING" id="1555112.LIP_3413"/>
<dbReference type="PANTHER" id="PTHR43084:SF1">
    <property type="entry name" value="PERSULFIDE DIOXYGENASE ETHE1, MITOCHONDRIAL"/>
    <property type="match status" value="1"/>
</dbReference>
<dbReference type="GO" id="GO:0046872">
    <property type="term" value="F:metal ion binding"/>
    <property type="evidence" value="ECO:0007669"/>
    <property type="project" value="UniProtKB-KW"/>
</dbReference>
<evidence type="ECO:0000313" key="3">
    <source>
        <dbReference type="EMBL" id="BAS29225.1"/>
    </source>
</evidence>
<reference evidence="4" key="2">
    <citation type="journal article" date="2016" name="Int. J. Syst. Evol. Microbiol.">
        <title>Complete genome sequence and cell structure of Limnochorda pilosa, a Gram-negative spore-former within the phylum Firmicutes.</title>
        <authorList>
            <person name="Watanabe M."/>
            <person name="Kojima H."/>
            <person name="Fukui M."/>
        </authorList>
    </citation>
    <scope>NUCLEOTIDE SEQUENCE [LARGE SCALE GENOMIC DNA]</scope>
    <source>
        <strain evidence="4">HC45</strain>
    </source>
</reference>
<dbReference type="EMBL" id="AP014924">
    <property type="protein sequence ID" value="BAS29225.1"/>
    <property type="molecule type" value="Genomic_DNA"/>
</dbReference>
<protein>
    <submittedName>
        <fullName evidence="3">Beta-lactamase</fullName>
    </submittedName>
</protein>
<dbReference type="SMART" id="SM00849">
    <property type="entry name" value="Lactamase_B"/>
    <property type="match status" value="1"/>
</dbReference>
<evidence type="ECO:0000256" key="1">
    <source>
        <dbReference type="ARBA" id="ARBA00022723"/>
    </source>
</evidence>
<name>A0A0K2SQ29_LIMPI</name>
<evidence type="ECO:0000313" key="4">
    <source>
        <dbReference type="Proteomes" id="UP000065807"/>
    </source>
</evidence>
<dbReference type="PANTHER" id="PTHR43084">
    <property type="entry name" value="PERSULFIDE DIOXYGENASE ETHE1"/>
    <property type="match status" value="1"/>
</dbReference>